<protein>
    <submittedName>
        <fullName evidence="2">Uncharacterized protein</fullName>
    </submittedName>
</protein>
<name>X1KTA3_9ZZZZ</name>
<feature type="coiled-coil region" evidence="1">
    <location>
        <begin position="119"/>
        <end position="146"/>
    </location>
</feature>
<feature type="non-terminal residue" evidence="2">
    <location>
        <position position="176"/>
    </location>
</feature>
<dbReference type="EMBL" id="BARV01012989">
    <property type="protein sequence ID" value="GAI10322.1"/>
    <property type="molecule type" value="Genomic_DNA"/>
</dbReference>
<proteinExistence type="predicted"/>
<feature type="non-terminal residue" evidence="2">
    <location>
        <position position="1"/>
    </location>
</feature>
<keyword evidence="1" id="KW-0175">Coiled coil</keyword>
<comment type="caution">
    <text evidence="2">The sequence shown here is derived from an EMBL/GenBank/DDBJ whole genome shotgun (WGS) entry which is preliminary data.</text>
</comment>
<organism evidence="2">
    <name type="scientific">marine sediment metagenome</name>
    <dbReference type="NCBI Taxonomy" id="412755"/>
    <lineage>
        <taxon>unclassified sequences</taxon>
        <taxon>metagenomes</taxon>
        <taxon>ecological metagenomes</taxon>
    </lineage>
</organism>
<evidence type="ECO:0000256" key="1">
    <source>
        <dbReference type="SAM" id="Coils"/>
    </source>
</evidence>
<accession>X1KTA3</accession>
<reference evidence="2" key="1">
    <citation type="journal article" date="2014" name="Front. Microbiol.">
        <title>High frequency of phylogenetically diverse reductive dehalogenase-homologous genes in deep subseafloor sedimentary metagenomes.</title>
        <authorList>
            <person name="Kawai M."/>
            <person name="Futagami T."/>
            <person name="Toyoda A."/>
            <person name="Takaki Y."/>
            <person name="Nishi S."/>
            <person name="Hori S."/>
            <person name="Arai W."/>
            <person name="Tsubouchi T."/>
            <person name="Morono Y."/>
            <person name="Uchiyama I."/>
            <person name="Ito T."/>
            <person name="Fujiyama A."/>
            <person name="Inagaki F."/>
            <person name="Takami H."/>
        </authorList>
    </citation>
    <scope>NUCLEOTIDE SEQUENCE</scope>
    <source>
        <strain evidence="2">Expedition CK06-06</strain>
    </source>
</reference>
<evidence type="ECO:0000313" key="2">
    <source>
        <dbReference type="EMBL" id="GAI10322.1"/>
    </source>
</evidence>
<sequence length="176" mass="21250">PKVFGTIRRIKEKDRSLFEELEREVFGGGEKFYQPLRDFLKKKGIEEISKIPDGVHSGLETHKIRGIFYYYKYSEDFHFWYLYDLNEGRIVKNKTQILDFIICEETEGRVIPDFFQKVYEINKLVVEDLEDTYKQLEQKEQDAPTRIFARDRRSRFINSLIHDVEFELDSYLLEFP</sequence>
<dbReference type="AlphaFoldDB" id="X1KTA3"/>
<gene>
    <name evidence="2" type="ORF">S06H3_23753</name>
</gene>